<dbReference type="InterPro" id="IPR037272">
    <property type="entry name" value="SNS_sf"/>
</dbReference>
<dbReference type="InterPro" id="IPR000175">
    <property type="entry name" value="Na/ntran_symport"/>
</dbReference>
<accession>A0ABR1D1J4</accession>
<evidence type="ECO:0000256" key="5">
    <source>
        <dbReference type="ARBA" id="ARBA00022989"/>
    </source>
</evidence>
<keyword evidence="5 8" id="KW-1133">Transmembrane helix</keyword>
<comment type="subcellular location">
    <subcellularLocation>
        <location evidence="1">Membrane</location>
        <topology evidence="1">Multi-pass membrane protein</topology>
    </subcellularLocation>
</comment>
<comment type="caution">
    <text evidence="9">The sequence shown here is derived from an EMBL/GenBank/DDBJ whole genome shotgun (WGS) entry which is preliminary data.</text>
</comment>
<dbReference type="Proteomes" id="UP001303046">
    <property type="component" value="Unassembled WGS sequence"/>
</dbReference>
<evidence type="ECO:0000256" key="4">
    <source>
        <dbReference type="ARBA" id="ARBA00022847"/>
    </source>
</evidence>
<feature type="compositionally biased region" description="Pro residues" evidence="7">
    <location>
        <begin position="703"/>
        <end position="716"/>
    </location>
</feature>
<gene>
    <name evidence="9" type="primary">Necator_chrIII.g11991</name>
    <name evidence="9" type="ORF">RB195_011225</name>
</gene>
<keyword evidence="6 8" id="KW-0472">Membrane</keyword>
<evidence type="ECO:0000256" key="2">
    <source>
        <dbReference type="ARBA" id="ARBA00022448"/>
    </source>
</evidence>
<feature type="transmembrane region" description="Helical" evidence="8">
    <location>
        <begin position="432"/>
        <end position="456"/>
    </location>
</feature>
<dbReference type="PROSITE" id="PS50267">
    <property type="entry name" value="NA_NEUROTRAN_SYMP_3"/>
    <property type="match status" value="1"/>
</dbReference>
<evidence type="ECO:0000256" key="6">
    <source>
        <dbReference type="ARBA" id="ARBA00023136"/>
    </source>
</evidence>
<feature type="compositionally biased region" description="Low complexity" evidence="7">
    <location>
        <begin position="687"/>
        <end position="702"/>
    </location>
</feature>
<evidence type="ECO:0000256" key="1">
    <source>
        <dbReference type="ARBA" id="ARBA00004141"/>
    </source>
</evidence>
<keyword evidence="4" id="KW-0769">Symport</keyword>
<feature type="compositionally biased region" description="Low complexity" evidence="7">
    <location>
        <begin position="723"/>
        <end position="737"/>
    </location>
</feature>
<dbReference type="PANTHER" id="PTHR47027:SF20">
    <property type="entry name" value="REVERSE TRANSCRIPTASE-LIKE PROTEIN WITH RNA-DIRECTED DNA POLYMERASE DOMAIN"/>
    <property type="match status" value="1"/>
</dbReference>
<reference evidence="9 10" key="1">
    <citation type="submission" date="2023-08" db="EMBL/GenBank/DDBJ databases">
        <title>A Necator americanus chromosomal reference genome.</title>
        <authorList>
            <person name="Ilik V."/>
            <person name="Petrzelkova K.J."/>
            <person name="Pardy F."/>
            <person name="Fuh T."/>
            <person name="Niatou-Singa F.S."/>
            <person name="Gouil Q."/>
            <person name="Baker L."/>
            <person name="Ritchie M.E."/>
            <person name="Jex A.R."/>
            <person name="Gazzola D."/>
            <person name="Li H."/>
            <person name="Toshio Fujiwara R."/>
            <person name="Zhan B."/>
            <person name="Aroian R.V."/>
            <person name="Pafco B."/>
            <person name="Schwarz E.M."/>
        </authorList>
    </citation>
    <scope>NUCLEOTIDE SEQUENCE [LARGE SCALE GENOMIC DNA]</scope>
    <source>
        <strain evidence="9 10">Aroian</strain>
        <tissue evidence="9">Whole animal</tissue>
    </source>
</reference>
<keyword evidence="2" id="KW-0813">Transport</keyword>
<keyword evidence="3 8" id="KW-0812">Transmembrane</keyword>
<evidence type="ECO:0000313" key="10">
    <source>
        <dbReference type="Proteomes" id="UP001303046"/>
    </source>
</evidence>
<protein>
    <submittedName>
        <fullName evidence="9">Uncharacterized protein</fullName>
    </submittedName>
</protein>
<feature type="transmembrane region" description="Helical" evidence="8">
    <location>
        <begin position="287"/>
        <end position="306"/>
    </location>
</feature>
<evidence type="ECO:0000313" key="9">
    <source>
        <dbReference type="EMBL" id="KAK6744389.1"/>
    </source>
</evidence>
<evidence type="ECO:0000256" key="8">
    <source>
        <dbReference type="SAM" id="Phobius"/>
    </source>
</evidence>
<evidence type="ECO:0000256" key="3">
    <source>
        <dbReference type="ARBA" id="ARBA00022692"/>
    </source>
</evidence>
<feature type="transmembrane region" description="Helical" evidence="8">
    <location>
        <begin position="332"/>
        <end position="354"/>
    </location>
</feature>
<feature type="region of interest" description="Disordered" evidence="7">
    <location>
        <begin position="660"/>
        <end position="754"/>
    </location>
</feature>
<sequence length="754" mass="86368">MLLYSRKAVRNFNMLSTLYRSWLQPMGLRLHPDKCKQMWISSRPRTGIRVDGQPIELVDEFCYLGCMLKNNGSYERDVQQRCAKATFASNSLTKCLWSTPITNEVKLRVYLSAKRPIMMYGSETWAAPLTVMERLDCTERKLLRRLLGYFWPRVCHNEDLYAEIDVVYRTRGRYQHLAPPSKAAKVNRLRFFGHILRKPADRLVQRVLKSSSGSSWKKPPGRKRKFWTEVVKEDLRTLGVDRQFRRDVRFRRTWNSDEWIDSVQALAEDREGWAELCSRTAHLGEDAVILIVGFYVFAIIVVHPTIEVQELFYMLDPFSTASSVFKIETYLVAMRMAISSFGLCVFGLFCTSSYRKREGRSYQTTVLIFCFNFLISVLSTIATLAMLWWDQRLRFGLLTSMQTKIAGIRFAVAAIPEHFARLDAQLMSSTLIMYYIPPLLMNISSSFGIVFVIHALLRDFLPGYNVVFKWLSMSLFCCASATYFVFVTMKLGDGDVPLEAYIINCTKYFFICLNVVVFVHIYGSHDYELDTASILGERQGWSSVFNATWTLRAYSYSIIAVMVVQVIECNRTLSWLQFRQLYGEDYVEKEKISLSEWQYLTMSLIVLSLYLFPFLKPAWDIITIDTFENIRELFNISSAHPSYERRTDLRAFEKTAIGDVHFSDTSEKPLESTSSRRPREADSGSAPSHRTPSSTSKSSRPSTPQPPQSTPQPPTSPLEKTKSTTAASSGTATQSTSEVSVTPQHSAPSTPIPN</sequence>
<organism evidence="9 10">
    <name type="scientific">Necator americanus</name>
    <name type="common">Human hookworm</name>
    <dbReference type="NCBI Taxonomy" id="51031"/>
    <lineage>
        <taxon>Eukaryota</taxon>
        <taxon>Metazoa</taxon>
        <taxon>Ecdysozoa</taxon>
        <taxon>Nematoda</taxon>
        <taxon>Chromadorea</taxon>
        <taxon>Rhabditida</taxon>
        <taxon>Rhabditina</taxon>
        <taxon>Rhabditomorpha</taxon>
        <taxon>Strongyloidea</taxon>
        <taxon>Ancylostomatidae</taxon>
        <taxon>Bunostominae</taxon>
        <taxon>Necator</taxon>
    </lineage>
</organism>
<evidence type="ECO:0000256" key="7">
    <source>
        <dbReference type="SAM" id="MobiDB-lite"/>
    </source>
</evidence>
<feature type="compositionally biased region" description="Basic and acidic residues" evidence="7">
    <location>
        <begin position="661"/>
        <end position="670"/>
    </location>
</feature>
<dbReference type="EMBL" id="JAVFWL010000003">
    <property type="protein sequence ID" value="KAK6744389.1"/>
    <property type="molecule type" value="Genomic_DNA"/>
</dbReference>
<dbReference type="PANTHER" id="PTHR47027">
    <property type="entry name" value="REVERSE TRANSCRIPTASE DOMAIN-CONTAINING PROTEIN"/>
    <property type="match status" value="1"/>
</dbReference>
<feature type="transmembrane region" description="Helical" evidence="8">
    <location>
        <begin position="468"/>
        <end position="489"/>
    </location>
</feature>
<feature type="transmembrane region" description="Helical" evidence="8">
    <location>
        <begin position="366"/>
        <end position="389"/>
    </location>
</feature>
<proteinExistence type="predicted"/>
<keyword evidence="10" id="KW-1185">Reference proteome</keyword>
<dbReference type="SUPFAM" id="SSF161070">
    <property type="entry name" value="SNF-like"/>
    <property type="match status" value="1"/>
</dbReference>
<feature type="transmembrane region" description="Helical" evidence="8">
    <location>
        <begin position="501"/>
        <end position="523"/>
    </location>
</feature>
<name>A0ABR1D1J4_NECAM</name>
<feature type="compositionally biased region" description="Polar residues" evidence="7">
    <location>
        <begin position="738"/>
        <end position="754"/>
    </location>
</feature>